<dbReference type="EMBL" id="JBHUNA010000042">
    <property type="protein sequence ID" value="MFD2762484.1"/>
    <property type="molecule type" value="Genomic_DNA"/>
</dbReference>
<name>A0ABW5VD12_9BACI</name>
<gene>
    <name evidence="2" type="ORF">ACFSUO_16125</name>
</gene>
<feature type="transmembrane region" description="Helical" evidence="1">
    <location>
        <begin position="57"/>
        <end position="75"/>
    </location>
</feature>
<sequence length="218" mass="25025">MNKRLMFLDLICYGAIPFLIWNYGREPLGDYAAILLSTVPGFIYTVYRFIKEKQLNIAGLFVITSLFISTAVNLLSTSANDMLWNQVYLGFVFGMVFLISTIIKKPLALYFAVDVAYLQGYPREDSRKLYKSKGLFIWFQLINLLFVFRGLFLNSLKAFLIKSYGVDGYDKVIIYMNISGWVFSGLIFLSFLFVSNKIAQYLDQLGNKKRESSVNTDT</sequence>
<feature type="transmembrane region" description="Helical" evidence="1">
    <location>
        <begin position="134"/>
        <end position="152"/>
    </location>
</feature>
<keyword evidence="1" id="KW-0812">Transmembrane</keyword>
<keyword evidence="1" id="KW-0472">Membrane</keyword>
<dbReference type="Proteomes" id="UP001597502">
    <property type="component" value="Unassembled WGS sequence"/>
</dbReference>
<evidence type="ECO:0000256" key="1">
    <source>
        <dbReference type="SAM" id="Phobius"/>
    </source>
</evidence>
<feature type="transmembrane region" description="Helical" evidence="1">
    <location>
        <begin position="172"/>
        <end position="194"/>
    </location>
</feature>
<feature type="transmembrane region" description="Helical" evidence="1">
    <location>
        <begin position="87"/>
        <end position="113"/>
    </location>
</feature>
<protein>
    <submittedName>
        <fullName evidence="2">VC0807 family protein</fullName>
    </submittedName>
</protein>
<comment type="caution">
    <text evidence="2">The sequence shown here is derived from an EMBL/GenBank/DDBJ whole genome shotgun (WGS) entry which is preliminary data.</text>
</comment>
<reference evidence="3" key="1">
    <citation type="journal article" date="2019" name="Int. J. Syst. Evol. Microbiol.">
        <title>The Global Catalogue of Microorganisms (GCM) 10K type strain sequencing project: providing services to taxonomists for standard genome sequencing and annotation.</title>
        <authorList>
            <consortium name="The Broad Institute Genomics Platform"/>
            <consortium name="The Broad Institute Genome Sequencing Center for Infectious Disease"/>
            <person name="Wu L."/>
            <person name="Ma J."/>
        </authorList>
    </citation>
    <scope>NUCLEOTIDE SEQUENCE [LARGE SCALE GENOMIC DNA]</scope>
    <source>
        <strain evidence="3">TISTR 1535</strain>
    </source>
</reference>
<keyword evidence="3" id="KW-1185">Reference proteome</keyword>
<evidence type="ECO:0000313" key="2">
    <source>
        <dbReference type="EMBL" id="MFD2762484.1"/>
    </source>
</evidence>
<keyword evidence="1" id="KW-1133">Transmembrane helix</keyword>
<evidence type="ECO:0000313" key="3">
    <source>
        <dbReference type="Proteomes" id="UP001597502"/>
    </source>
</evidence>
<accession>A0ABW5VD12</accession>
<feature type="transmembrane region" description="Helical" evidence="1">
    <location>
        <begin position="7"/>
        <end position="25"/>
    </location>
</feature>
<dbReference type="NCBIfam" id="NF041646">
    <property type="entry name" value="VC0807_fam"/>
    <property type="match status" value="1"/>
</dbReference>
<proteinExistence type="predicted"/>
<feature type="transmembrane region" description="Helical" evidence="1">
    <location>
        <begin position="31"/>
        <end position="50"/>
    </location>
</feature>
<organism evidence="2 3">
    <name type="scientific">Lentibacillus juripiscarius</name>
    <dbReference type="NCBI Taxonomy" id="257446"/>
    <lineage>
        <taxon>Bacteria</taxon>
        <taxon>Bacillati</taxon>
        <taxon>Bacillota</taxon>
        <taxon>Bacilli</taxon>
        <taxon>Bacillales</taxon>
        <taxon>Bacillaceae</taxon>
        <taxon>Lentibacillus</taxon>
    </lineage>
</organism>
<dbReference type="RefSeq" id="WP_382396039.1">
    <property type="nucleotide sequence ID" value="NZ_JBHUNA010000042.1"/>
</dbReference>